<sequence length="64" mass="7080">PQEKRGHPSPPWTSATTAASTDKIVNACKAMEQQCPPGFAMVALQNDLLLLGKITGYYLFFLRR</sequence>
<dbReference type="EnsemblPlants" id="AET3Gv20029800.2">
    <property type="protein sequence ID" value="AET3Gv20029800.2"/>
    <property type="gene ID" value="AET3Gv20029800"/>
</dbReference>
<keyword evidence="2" id="KW-1185">Reference proteome</keyword>
<evidence type="ECO:0000313" key="1">
    <source>
        <dbReference type="EnsemblPlants" id="AET3Gv20029800.2"/>
    </source>
</evidence>
<name>A0A453DPX6_AEGTS</name>
<reference evidence="1" key="4">
    <citation type="submission" date="2019-03" db="UniProtKB">
        <authorList>
            <consortium name="EnsemblPlants"/>
        </authorList>
    </citation>
    <scope>IDENTIFICATION</scope>
</reference>
<dbReference type="Proteomes" id="UP000015105">
    <property type="component" value="Chromosome 3D"/>
</dbReference>
<organism evidence="1 2">
    <name type="scientific">Aegilops tauschii subsp. strangulata</name>
    <name type="common">Goatgrass</name>
    <dbReference type="NCBI Taxonomy" id="200361"/>
    <lineage>
        <taxon>Eukaryota</taxon>
        <taxon>Viridiplantae</taxon>
        <taxon>Streptophyta</taxon>
        <taxon>Embryophyta</taxon>
        <taxon>Tracheophyta</taxon>
        <taxon>Spermatophyta</taxon>
        <taxon>Magnoliopsida</taxon>
        <taxon>Liliopsida</taxon>
        <taxon>Poales</taxon>
        <taxon>Poaceae</taxon>
        <taxon>BOP clade</taxon>
        <taxon>Pooideae</taxon>
        <taxon>Triticodae</taxon>
        <taxon>Triticeae</taxon>
        <taxon>Triticinae</taxon>
        <taxon>Aegilops</taxon>
    </lineage>
</organism>
<dbReference type="AlphaFoldDB" id="A0A453DPX6"/>
<accession>A0A453DPX6</accession>
<dbReference type="Gramene" id="AET3Gv20029800.2">
    <property type="protein sequence ID" value="AET3Gv20029800.2"/>
    <property type="gene ID" value="AET3Gv20029800"/>
</dbReference>
<reference evidence="2" key="2">
    <citation type="journal article" date="2017" name="Nat. Plants">
        <title>The Aegilops tauschii genome reveals multiple impacts of transposons.</title>
        <authorList>
            <person name="Zhao G."/>
            <person name="Zou C."/>
            <person name="Li K."/>
            <person name="Wang K."/>
            <person name="Li T."/>
            <person name="Gao L."/>
            <person name="Zhang X."/>
            <person name="Wang H."/>
            <person name="Yang Z."/>
            <person name="Liu X."/>
            <person name="Jiang W."/>
            <person name="Mao L."/>
            <person name="Kong X."/>
            <person name="Jiao Y."/>
            <person name="Jia J."/>
        </authorList>
    </citation>
    <scope>NUCLEOTIDE SEQUENCE [LARGE SCALE GENOMIC DNA]</scope>
    <source>
        <strain evidence="2">cv. AL8/78</strain>
    </source>
</reference>
<reference evidence="2" key="1">
    <citation type="journal article" date="2014" name="Science">
        <title>Ancient hybridizations among the ancestral genomes of bread wheat.</title>
        <authorList>
            <consortium name="International Wheat Genome Sequencing Consortium,"/>
            <person name="Marcussen T."/>
            <person name="Sandve S.R."/>
            <person name="Heier L."/>
            <person name="Spannagl M."/>
            <person name="Pfeifer M."/>
            <person name="Jakobsen K.S."/>
            <person name="Wulff B.B."/>
            <person name="Steuernagel B."/>
            <person name="Mayer K.F."/>
            <person name="Olsen O.A."/>
        </authorList>
    </citation>
    <scope>NUCLEOTIDE SEQUENCE [LARGE SCALE GENOMIC DNA]</scope>
    <source>
        <strain evidence="2">cv. AL8/78</strain>
    </source>
</reference>
<reference evidence="1" key="5">
    <citation type="journal article" date="2021" name="G3 (Bethesda)">
        <title>Aegilops tauschii genome assembly Aet v5.0 features greater sequence contiguity and improved annotation.</title>
        <authorList>
            <person name="Wang L."/>
            <person name="Zhu T."/>
            <person name="Rodriguez J.C."/>
            <person name="Deal K.R."/>
            <person name="Dubcovsky J."/>
            <person name="McGuire P.E."/>
            <person name="Lux T."/>
            <person name="Spannagl M."/>
            <person name="Mayer K.F.X."/>
            <person name="Baldrich P."/>
            <person name="Meyers B.C."/>
            <person name="Huo N."/>
            <person name="Gu Y.Q."/>
            <person name="Zhou H."/>
            <person name="Devos K.M."/>
            <person name="Bennetzen J.L."/>
            <person name="Unver T."/>
            <person name="Budak H."/>
            <person name="Gulick P.J."/>
            <person name="Galiba G."/>
            <person name="Kalapos B."/>
            <person name="Nelson D.R."/>
            <person name="Li P."/>
            <person name="You F.M."/>
            <person name="Luo M.C."/>
            <person name="Dvorak J."/>
        </authorList>
    </citation>
    <scope>NUCLEOTIDE SEQUENCE [LARGE SCALE GENOMIC DNA]</scope>
    <source>
        <strain evidence="1">cv. AL8/78</strain>
    </source>
</reference>
<protein>
    <submittedName>
        <fullName evidence="1">Uncharacterized protein</fullName>
    </submittedName>
</protein>
<proteinExistence type="predicted"/>
<reference evidence="1" key="3">
    <citation type="journal article" date="2017" name="Nature">
        <title>Genome sequence of the progenitor of the wheat D genome Aegilops tauschii.</title>
        <authorList>
            <person name="Luo M.C."/>
            <person name="Gu Y.Q."/>
            <person name="Puiu D."/>
            <person name="Wang H."/>
            <person name="Twardziok S.O."/>
            <person name="Deal K.R."/>
            <person name="Huo N."/>
            <person name="Zhu T."/>
            <person name="Wang L."/>
            <person name="Wang Y."/>
            <person name="McGuire P.E."/>
            <person name="Liu S."/>
            <person name="Long H."/>
            <person name="Ramasamy R.K."/>
            <person name="Rodriguez J.C."/>
            <person name="Van S.L."/>
            <person name="Yuan L."/>
            <person name="Wang Z."/>
            <person name="Xia Z."/>
            <person name="Xiao L."/>
            <person name="Anderson O.D."/>
            <person name="Ouyang S."/>
            <person name="Liang Y."/>
            <person name="Zimin A.V."/>
            <person name="Pertea G."/>
            <person name="Qi P."/>
            <person name="Bennetzen J.L."/>
            <person name="Dai X."/>
            <person name="Dawson M.W."/>
            <person name="Muller H.G."/>
            <person name="Kugler K."/>
            <person name="Rivarola-Duarte L."/>
            <person name="Spannagl M."/>
            <person name="Mayer K.F.X."/>
            <person name="Lu F.H."/>
            <person name="Bevan M.W."/>
            <person name="Leroy P."/>
            <person name="Li P."/>
            <person name="You F.M."/>
            <person name="Sun Q."/>
            <person name="Liu Z."/>
            <person name="Lyons E."/>
            <person name="Wicker T."/>
            <person name="Salzberg S.L."/>
            <person name="Devos K.M."/>
            <person name="Dvorak J."/>
        </authorList>
    </citation>
    <scope>NUCLEOTIDE SEQUENCE [LARGE SCALE GENOMIC DNA]</scope>
    <source>
        <strain evidence="1">cv. AL8/78</strain>
    </source>
</reference>
<evidence type="ECO:0000313" key="2">
    <source>
        <dbReference type="Proteomes" id="UP000015105"/>
    </source>
</evidence>